<evidence type="ECO:0000256" key="1">
    <source>
        <dbReference type="ARBA" id="ARBA00022723"/>
    </source>
</evidence>
<dbReference type="PANTHER" id="PTHR25465">
    <property type="entry name" value="B-BOX DOMAIN CONTAINING"/>
    <property type="match status" value="1"/>
</dbReference>
<dbReference type="Ensembl" id="ENSCCRT00020007752.1">
    <property type="protein sequence ID" value="ENSCCRP00020006894.1"/>
    <property type="gene ID" value="ENSCCRG00020003788.1"/>
</dbReference>
<evidence type="ECO:0000256" key="2">
    <source>
        <dbReference type="ARBA" id="ARBA00022771"/>
    </source>
</evidence>
<dbReference type="Pfam" id="PF00622">
    <property type="entry name" value="SPRY"/>
    <property type="match status" value="1"/>
</dbReference>
<reference evidence="5" key="1">
    <citation type="submission" date="2025-08" db="UniProtKB">
        <authorList>
            <consortium name="Ensembl"/>
        </authorList>
    </citation>
    <scope>IDENTIFICATION</scope>
</reference>
<evidence type="ECO:0000313" key="6">
    <source>
        <dbReference type="Proteomes" id="UP000694701"/>
    </source>
</evidence>
<dbReference type="Pfam" id="PF13765">
    <property type="entry name" value="PRY"/>
    <property type="match status" value="1"/>
</dbReference>
<dbReference type="InterPro" id="IPR043136">
    <property type="entry name" value="B30.2/SPRY_sf"/>
</dbReference>
<evidence type="ECO:0000259" key="4">
    <source>
        <dbReference type="PROSITE" id="PS50188"/>
    </source>
</evidence>
<dbReference type="PANTHER" id="PTHR25465:SF14">
    <property type="entry name" value="E3 UBIQUITIN-PROTEIN LIGASE TRIM65"/>
    <property type="match status" value="1"/>
</dbReference>
<keyword evidence="2" id="KW-0863">Zinc-finger</keyword>
<dbReference type="FunFam" id="2.60.120.920:FF:000037">
    <property type="entry name" value="Si:dkey-191j3.2"/>
    <property type="match status" value="1"/>
</dbReference>
<accession>A0A8C2GZW0</accession>
<evidence type="ECO:0000256" key="3">
    <source>
        <dbReference type="ARBA" id="ARBA00022833"/>
    </source>
</evidence>
<dbReference type="PRINTS" id="PR01407">
    <property type="entry name" value="BUTYPHLNCDUF"/>
</dbReference>
<dbReference type="InterPro" id="IPR006574">
    <property type="entry name" value="PRY"/>
</dbReference>
<dbReference type="SMART" id="SM00589">
    <property type="entry name" value="PRY"/>
    <property type="match status" value="1"/>
</dbReference>
<dbReference type="InterPro" id="IPR013320">
    <property type="entry name" value="ConA-like_dom_sf"/>
</dbReference>
<dbReference type="InterPro" id="IPR003879">
    <property type="entry name" value="Butyrophylin_SPRY"/>
</dbReference>
<sequence length="199" mass="23052">FLYYFKVCVTGSCCRLYVNICNLTLDLNTANTYLALSESNRKVKHVKKKQPYPDHPERFERFPQVLSRESLTGRCYWEAEWKGKPDISVTYKGISRKGKNDDCRFGLNEKSWSLIWNNYKFIFRHNNEKTGIPPPSSRSNRVGVYLDWSAGTLSFYSVSDTHKLTHLHTFNTTFTEPLYAGFRVCYSGSSVSLYTPPVL</sequence>
<dbReference type="PROSITE" id="PS50188">
    <property type="entry name" value="B302_SPRY"/>
    <property type="match status" value="1"/>
</dbReference>
<dbReference type="InterPro" id="IPR051051">
    <property type="entry name" value="E3_ubiq-ligase_TRIM/RNF"/>
</dbReference>
<dbReference type="Gene3D" id="2.60.120.920">
    <property type="match status" value="1"/>
</dbReference>
<dbReference type="InterPro" id="IPR003877">
    <property type="entry name" value="SPRY_dom"/>
</dbReference>
<proteinExistence type="predicted"/>
<dbReference type="GO" id="GO:0005737">
    <property type="term" value="C:cytoplasm"/>
    <property type="evidence" value="ECO:0007669"/>
    <property type="project" value="UniProtKB-ARBA"/>
</dbReference>
<feature type="domain" description="B30.2/SPRY" evidence="4">
    <location>
        <begin position="3"/>
        <end position="199"/>
    </location>
</feature>
<evidence type="ECO:0000313" key="5">
    <source>
        <dbReference type="Ensembl" id="ENSCCRP00020006894.1"/>
    </source>
</evidence>
<dbReference type="AlphaFoldDB" id="A0A8C2GZW0"/>
<keyword evidence="3" id="KW-0862">Zinc</keyword>
<keyword evidence="1" id="KW-0479">Metal-binding</keyword>
<organism evidence="5 6">
    <name type="scientific">Cyprinus carpio</name>
    <name type="common">Common carp</name>
    <dbReference type="NCBI Taxonomy" id="7962"/>
    <lineage>
        <taxon>Eukaryota</taxon>
        <taxon>Metazoa</taxon>
        <taxon>Chordata</taxon>
        <taxon>Craniata</taxon>
        <taxon>Vertebrata</taxon>
        <taxon>Euteleostomi</taxon>
        <taxon>Actinopterygii</taxon>
        <taxon>Neopterygii</taxon>
        <taxon>Teleostei</taxon>
        <taxon>Ostariophysi</taxon>
        <taxon>Cypriniformes</taxon>
        <taxon>Cyprinidae</taxon>
        <taxon>Cyprininae</taxon>
        <taxon>Cyprinus</taxon>
    </lineage>
</organism>
<dbReference type="CDD" id="cd16040">
    <property type="entry name" value="SPRY_PRY_SNTX"/>
    <property type="match status" value="1"/>
</dbReference>
<dbReference type="SUPFAM" id="SSF49899">
    <property type="entry name" value="Concanavalin A-like lectins/glucanases"/>
    <property type="match status" value="1"/>
</dbReference>
<protein>
    <recommendedName>
        <fullName evidence="4">B30.2/SPRY domain-containing protein</fullName>
    </recommendedName>
</protein>
<dbReference type="SMART" id="SM00449">
    <property type="entry name" value="SPRY"/>
    <property type="match status" value="1"/>
</dbReference>
<dbReference type="GO" id="GO:0008270">
    <property type="term" value="F:zinc ion binding"/>
    <property type="evidence" value="ECO:0007669"/>
    <property type="project" value="UniProtKB-KW"/>
</dbReference>
<name>A0A8C2GZW0_CYPCA</name>
<dbReference type="InterPro" id="IPR001870">
    <property type="entry name" value="B30.2/SPRY"/>
</dbReference>
<dbReference type="Proteomes" id="UP000694701">
    <property type="component" value="Unplaced"/>
</dbReference>